<name>A0A1I7WMM6_HETBA</name>
<evidence type="ECO:0000313" key="2">
    <source>
        <dbReference type="WBParaSite" id="Hba_06384"/>
    </source>
</evidence>
<reference evidence="2" key="1">
    <citation type="submission" date="2016-11" db="UniProtKB">
        <authorList>
            <consortium name="WormBaseParasite"/>
        </authorList>
    </citation>
    <scope>IDENTIFICATION</scope>
</reference>
<proteinExistence type="predicted"/>
<evidence type="ECO:0000313" key="1">
    <source>
        <dbReference type="Proteomes" id="UP000095283"/>
    </source>
</evidence>
<sequence>MSSLTPIAFLFSMFHNRFLRILGCTVRSSICTWYGRAFPIAIHPTCVHVSGYSYHDHSYIYYIS</sequence>
<dbReference type="AlphaFoldDB" id="A0A1I7WMM6"/>
<organism evidence="1 2">
    <name type="scientific">Heterorhabditis bacteriophora</name>
    <name type="common">Entomopathogenic nematode worm</name>
    <dbReference type="NCBI Taxonomy" id="37862"/>
    <lineage>
        <taxon>Eukaryota</taxon>
        <taxon>Metazoa</taxon>
        <taxon>Ecdysozoa</taxon>
        <taxon>Nematoda</taxon>
        <taxon>Chromadorea</taxon>
        <taxon>Rhabditida</taxon>
        <taxon>Rhabditina</taxon>
        <taxon>Rhabditomorpha</taxon>
        <taxon>Strongyloidea</taxon>
        <taxon>Heterorhabditidae</taxon>
        <taxon>Heterorhabditis</taxon>
    </lineage>
</organism>
<dbReference type="Proteomes" id="UP000095283">
    <property type="component" value="Unplaced"/>
</dbReference>
<keyword evidence="1" id="KW-1185">Reference proteome</keyword>
<accession>A0A1I7WMM6</accession>
<dbReference type="WBParaSite" id="Hba_06384">
    <property type="protein sequence ID" value="Hba_06384"/>
    <property type="gene ID" value="Hba_06384"/>
</dbReference>
<protein>
    <submittedName>
        <fullName evidence="2">Secreted protein</fullName>
    </submittedName>
</protein>